<dbReference type="Pfam" id="PF05048">
    <property type="entry name" value="NosD"/>
    <property type="match status" value="1"/>
</dbReference>
<reference evidence="14 15" key="1">
    <citation type="submission" date="2019-01" db="EMBL/GenBank/DDBJ databases">
        <title>Intercellular communication is required for trap formation in the nematode-trapping fungus Duddingtonia flagrans.</title>
        <authorList>
            <person name="Youssar L."/>
            <person name="Wernet V."/>
            <person name="Hensel N."/>
            <person name="Hildebrandt H.-G."/>
            <person name="Fischer R."/>
        </authorList>
    </citation>
    <scope>NUCLEOTIDE SEQUENCE [LARGE SCALE GENOMIC DNA]</scope>
    <source>
        <strain evidence="14 15">CBS H-5679</strain>
    </source>
</reference>
<dbReference type="OrthoDB" id="258143at2759"/>
<feature type="domain" description="Clp1 P-loop" evidence="13">
    <location>
        <begin position="133"/>
        <end position="333"/>
    </location>
</feature>
<dbReference type="Pfam" id="PF16575">
    <property type="entry name" value="CLP1_P"/>
    <property type="match status" value="1"/>
</dbReference>
<dbReference type="InterPro" id="IPR032324">
    <property type="entry name" value="Clp1_N"/>
</dbReference>
<dbReference type="GO" id="GO:0005524">
    <property type="term" value="F:ATP binding"/>
    <property type="evidence" value="ECO:0007669"/>
    <property type="project" value="UniProtKB-UniRule"/>
</dbReference>
<dbReference type="GO" id="GO:0005849">
    <property type="term" value="C:mRNA cleavage factor complex"/>
    <property type="evidence" value="ECO:0007669"/>
    <property type="project" value="UniProtKB-UniRule"/>
</dbReference>
<dbReference type="InterPro" id="IPR012334">
    <property type="entry name" value="Pectin_lyas_fold"/>
</dbReference>
<dbReference type="FunFam" id="2.60.120.1030:FF:000001">
    <property type="entry name" value="Protein CLP1 homolog 5"/>
    <property type="match status" value="1"/>
</dbReference>
<dbReference type="Gene3D" id="2.60.120.1030">
    <property type="entry name" value="Clp1, DNA binding domain"/>
    <property type="match status" value="1"/>
</dbReference>
<dbReference type="InterPro" id="IPR045116">
    <property type="entry name" value="Clp1/Grc3"/>
</dbReference>
<evidence type="ECO:0000256" key="2">
    <source>
        <dbReference type="ARBA" id="ARBA00004123"/>
    </source>
</evidence>
<keyword evidence="7 9" id="KW-0067">ATP-binding</keyword>
<dbReference type="HAMAP" id="MF_03035">
    <property type="entry name" value="Clp1"/>
    <property type="match status" value="1"/>
</dbReference>
<feature type="domain" description="Clp1 N-terminal" evidence="12">
    <location>
        <begin position="21"/>
        <end position="114"/>
    </location>
</feature>
<evidence type="ECO:0000313" key="15">
    <source>
        <dbReference type="Proteomes" id="UP000283090"/>
    </source>
</evidence>
<keyword evidence="5 9" id="KW-0507">mRNA processing</keyword>
<keyword evidence="8 9" id="KW-0539">Nucleus</keyword>
<dbReference type="InterPro" id="IPR027417">
    <property type="entry name" value="P-loop_NTPase"/>
</dbReference>
<dbReference type="EMBL" id="SAEB01000006">
    <property type="protein sequence ID" value="RVD84896.1"/>
    <property type="molecule type" value="Genomic_DNA"/>
</dbReference>
<accession>A0A437A1C0</accession>
<protein>
    <recommendedName>
        <fullName evidence="4">Polynucleotide 5'-hydroxyl-kinase GRC3</fullName>
    </recommendedName>
    <alternativeName>
        <fullName evidence="3">Polynucleotide 5'-hydroxyl-kinase grc3</fullName>
    </alternativeName>
</protein>
<evidence type="ECO:0000256" key="3">
    <source>
        <dbReference type="ARBA" id="ARBA00018706"/>
    </source>
</evidence>
<keyword evidence="15" id="KW-1185">Reference proteome</keyword>
<dbReference type="Pfam" id="PF06807">
    <property type="entry name" value="Clp1"/>
    <property type="match status" value="1"/>
</dbReference>
<name>A0A437A1C0_ARTFL</name>
<proteinExistence type="inferred from homology"/>
<dbReference type="InterPro" id="IPR038239">
    <property type="entry name" value="Clp1_N_sf"/>
</dbReference>
<organism evidence="14 15">
    <name type="scientific">Arthrobotrys flagrans</name>
    <name type="common">Nematode-trapping fungus</name>
    <name type="synonym">Trichothecium flagrans</name>
    <dbReference type="NCBI Taxonomy" id="97331"/>
    <lineage>
        <taxon>Eukaryota</taxon>
        <taxon>Fungi</taxon>
        <taxon>Dikarya</taxon>
        <taxon>Ascomycota</taxon>
        <taxon>Pezizomycotina</taxon>
        <taxon>Orbiliomycetes</taxon>
        <taxon>Orbiliales</taxon>
        <taxon>Orbiliaceae</taxon>
        <taxon>Arthrobotrys</taxon>
    </lineage>
</organism>
<feature type="binding site" evidence="9">
    <location>
        <begin position="136"/>
        <end position="141"/>
    </location>
    <ligand>
        <name>ATP</name>
        <dbReference type="ChEBI" id="CHEBI:30616"/>
    </ligand>
</feature>
<sequence length="772" mass="83551">MALPGLDITDSIDSSTILTRELKPNQEFRFEVAPTTSITIRLTAGTAGTAELFGTELSKGLPYTFTCCKSAIYTWTGCSLSIEGSPSVEYIAEETPMATYLNLHIALEKLRVSASDCPPTTEGAQGPRVLLIGPPDVGKTTVAKILTGYSIRQGRKPMVINLDTGGEGVLSVPGTMSAASFGSVMDVEDGFGSSPMSAPSAIPVKLPLVYYYGLETPESGVKRYKRLISRMAVAVNSRLEEDIESKNTGVIIDTPSFDNQTNGDLISYIVAEFSITAIAVLGSERLYNTMLKSFSPSSTNINVIKLPTSGGCVDRDIPYKKSLRDATVKKYFFGDEKCTLSPYTVSIEFDSPTFSLWETVDSLSSESKRNTSFLPIGEDESSLQIGEEDVVRKLTAGEVDSRFENLVVAVLQVDAKDAGAKEVAESSVLGFLFVQEVDEKERRVKVLSPVPGRVPAKALNILDAEILIVMSAPLSPFQGLTIDRVSFLGKGDRKIYIHFLTRLTSSHPYNSHPHRTIRVKSGGSIQSAISIANPGTTISVPPGTYREQLLITTPSITLIGHNAILTPPPSFINNTCTNLAGAGTQAGIWISGDGVVLQDLKDFNGEHLKVFSVGSYIKDIIITGFTIKNFGGLNIAIVGCENTIIENNAVSSASQYDILTVGSKNSKIQQNTVLSTPGIFPSYFIGICMDDTITVTISHNKISNYFIGLCVQTPHAHIYENYVHDVCAGAFVDPDIKNARIERNAFKNKPLDVLTPWGLRAELQFRAGLGRW</sequence>
<dbReference type="PANTHER" id="PTHR12755">
    <property type="entry name" value="CLEAVAGE/POLYADENYLATION FACTOR IA SUBUNIT CLP1P"/>
    <property type="match status" value="1"/>
</dbReference>
<evidence type="ECO:0000313" key="14">
    <source>
        <dbReference type="EMBL" id="RVD84896.1"/>
    </source>
</evidence>
<evidence type="ECO:0000256" key="7">
    <source>
        <dbReference type="ARBA" id="ARBA00022840"/>
    </source>
</evidence>
<evidence type="ECO:0000259" key="11">
    <source>
        <dbReference type="Pfam" id="PF06807"/>
    </source>
</evidence>
<dbReference type="GO" id="GO:0031124">
    <property type="term" value="P:mRNA 3'-end processing"/>
    <property type="evidence" value="ECO:0007669"/>
    <property type="project" value="UniProtKB-UniRule"/>
</dbReference>
<dbReference type="Gene3D" id="3.40.50.300">
    <property type="entry name" value="P-loop containing nucleotide triphosphate hydrolases"/>
    <property type="match status" value="1"/>
</dbReference>
<feature type="domain" description="Clp1 C-terminal" evidence="11">
    <location>
        <begin position="340"/>
        <end position="459"/>
    </location>
</feature>
<dbReference type="AlphaFoldDB" id="A0A437A1C0"/>
<evidence type="ECO:0000259" key="13">
    <source>
        <dbReference type="Pfam" id="PF16575"/>
    </source>
</evidence>
<dbReference type="Gene3D" id="2.40.30.330">
    <property type="entry name" value="Pre-mRNA cleavage complex subunit Clp1, C-terminal domain"/>
    <property type="match status" value="1"/>
</dbReference>
<dbReference type="VEuPathDB" id="FungiDB:DFL_003233"/>
<feature type="binding site" evidence="9">
    <location>
        <position position="27"/>
    </location>
    <ligand>
        <name>ATP</name>
        <dbReference type="ChEBI" id="CHEBI:30616"/>
    </ligand>
</feature>
<comment type="function">
    <text evidence="9">Required for endonucleolytic cleavage during polyadenylation-dependent pre-mRNA 3'-end formation.</text>
</comment>
<comment type="subunit">
    <text evidence="9">Component of a pre-mRNA cleavage factor complex. Interacts directly with PCF11.</text>
</comment>
<evidence type="ECO:0000256" key="5">
    <source>
        <dbReference type="ARBA" id="ARBA00022664"/>
    </source>
</evidence>
<dbReference type="InterPro" id="IPR038238">
    <property type="entry name" value="Clp1_C_sf"/>
</dbReference>
<comment type="function">
    <text evidence="1">Polynucleotide 5'-kinase involved in rRNA processing.</text>
</comment>
<keyword evidence="6 9" id="KW-0547">Nucleotide-binding</keyword>
<feature type="binding site" evidence="9">
    <location>
        <position position="69"/>
    </location>
    <ligand>
        <name>ATP</name>
        <dbReference type="ChEBI" id="CHEBI:30616"/>
    </ligand>
</feature>
<dbReference type="GO" id="GO:0051731">
    <property type="term" value="F:polynucleotide 5'-hydroxyl-kinase activity"/>
    <property type="evidence" value="ECO:0007669"/>
    <property type="project" value="InterPro"/>
</dbReference>
<evidence type="ECO:0000256" key="9">
    <source>
        <dbReference type="HAMAP-Rule" id="MF_03035"/>
    </source>
</evidence>
<dbReference type="Gene3D" id="2.160.20.10">
    <property type="entry name" value="Single-stranded right-handed beta-helix, Pectin lyase-like"/>
    <property type="match status" value="1"/>
</dbReference>
<dbReference type="Pfam" id="PF16573">
    <property type="entry name" value="CLP1_N"/>
    <property type="match status" value="1"/>
</dbReference>
<comment type="similarity">
    <text evidence="9">Belongs to the Clp1 family. Clp1 subfamily.</text>
</comment>
<evidence type="ECO:0000259" key="10">
    <source>
        <dbReference type="Pfam" id="PF05048"/>
    </source>
</evidence>
<dbReference type="SUPFAM" id="SSF51126">
    <property type="entry name" value="Pectin lyase-like"/>
    <property type="match status" value="1"/>
</dbReference>
<dbReference type="InterPro" id="IPR011050">
    <property type="entry name" value="Pectin_lyase_fold/virulence"/>
</dbReference>
<evidence type="ECO:0000256" key="6">
    <source>
        <dbReference type="ARBA" id="ARBA00022741"/>
    </source>
</evidence>
<dbReference type="GO" id="GO:0006388">
    <property type="term" value="P:tRNA splicing, via endonucleolytic cleavage and ligation"/>
    <property type="evidence" value="ECO:0007669"/>
    <property type="project" value="TreeGrafter"/>
</dbReference>
<dbReference type="SUPFAM" id="SSF52540">
    <property type="entry name" value="P-loop containing nucleoside triphosphate hydrolases"/>
    <property type="match status" value="1"/>
</dbReference>
<evidence type="ECO:0000256" key="8">
    <source>
        <dbReference type="ARBA" id="ARBA00023242"/>
    </source>
</evidence>
<evidence type="ECO:0000259" key="12">
    <source>
        <dbReference type="Pfam" id="PF16573"/>
    </source>
</evidence>
<dbReference type="InterPro" id="IPR028606">
    <property type="entry name" value="Clp1"/>
</dbReference>
<evidence type="ECO:0000256" key="1">
    <source>
        <dbReference type="ARBA" id="ARBA00003798"/>
    </source>
</evidence>
<dbReference type="Proteomes" id="UP000283090">
    <property type="component" value="Unassembled WGS sequence"/>
</dbReference>
<comment type="caution">
    <text evidence="14">The sequence shown here is derived from an EMBL/GenBank/DDBJ whole genome shotgun (WGS) entry which is preliminary data.</text>
</comment>
<dbReference type="InterPro" id="IPR032319">
    <property type="entry name" value="CLP1_P"/>
</dbReference>
<dbReference type="InterPro" id="IPR010655">
    <property type="entry name" value="Clp1_C"/>
</dbReference>
<dbReference type="STRING" id="97331.A0A437A1C0"/>
<evidence type="ECO:0000256" key="4">
    <source>
        <dbReference type="ARBA" id="ARBA00019824"/>
    </source>
</evidence>
<comment type="subcellular location">
    <subcellularLocation>
        <location evidence="2 9">Nucleus</location>
    </subcellularLocation>
</comment>
<dbReference type="PANTHER" id="PTHR12755:SF6">
    <property type="entry name" value="POLYRIBONUCLEOTIDE 5'-HYDROXYL-KINASE CLP1"/>
    <property type="match status" value="1"/>
</dbReference>
<gene>
    <name evidence="9" type="primary">CLP1</name>
    <name evidence="14" type="ORF">DFL_003233</name>
</gene>
<feature type="domain" description="Periplasmic copper-binding protein NosD beta helix" evidence="10">
    <location>
        <begin position="590"/>
        <end position="748"/>
    </location>
</feature>
<dbReference type="InterPro" id="IPR007742">
    <property type="entry name" value="NosD_dom"/>
</dbReference>